<reference evidence="2 3" key="1">
    <citation type="submission" date="2024-01" db="EMBL/GenBank/DDBJ databases">
        <title>The genomes of 5 underutilized Papilionoideae crops provide insights into root nodulation and disease resistance.</title>
        <authorList>
            <person name="Yuan L."/>
        </authorList>
    </citation>
    <scope>NUCLEOTIDE SEQUENCE [LARGE SCALE GENOMIC DNA]</scope>
    <source>
        <strain evidence="2">LY-2023</strain>
        <tissue evidence="2">Leaf</tissue>
    </source>
</reference>
<name>A0AAN9JCC0_CLITE</name>
<accession>A0AAN9JCC0</accession>
<evidence type="ECO:0000313" key="3">
    <source>
        <dbReference type="Proteomes" id="UP001359559"/>
    </source>
</evidence>
<feature type="signal peptide" evidence="1">
    <location>
        <begin position="1"/>
        <end position="21"/>
    </location>
</feature>
<dbReference type="AlphaFoldDB" id="A0AAN9JCC0"/>
<keyword evidence="1" id="KW-0732">Signal</keyword>
<feature type="chain" id="PRO_5042957153" evidence="1">
    <location>
        <begin position="22"/>
        <end position="186"/>
    </location>
</feature>
<sequence length="186" mass="21057">MFAITALGSFLLMMNSLPSESTENLNPTMYIRYNKITRKRIDLDAGNLPKLPNSLALVWNLAEENLYSHLAEKQADFNQSKAKPRAIDVYRSNRKDKGKKRASFLVALINSGGKVLEAFDYRQPNQPMKVRKKEIRLAAIGLQICSLQDQLLVSLCIPACRKRVKILTLLCCLDAEKDGNKFSEPR</sequence>
<protein>
    <submittedName>
        <fullName evidence="2">Uncharacterized protein</fullName>
    </submittedName>
</protein>
<dbReference type="EMBL" id="JAYKXN010000004">
    <property type="protein sequence ID" value="KAK7295867.1"/>
    <property type="molecule type" value="Genomic_DNA"/>
</dbReference>
<dbReference type="Proteomes" id="UP001359559">
    <property type="component" value="Unassembled WGS sequence"/>
</dbReference>
<evidence type="ECO:0000256" key="1">
    <source>
        <dbReference type="SAM" id="SignalP"/>
    </source>
</evidence>
<organism evidence="2 3">
    <name type="scientific">Clitoria ternatea</name>
    <name type="common">Butterfly pea</name>
    <dbReference type="NCBI Taxonomy" id="43366"/>
    <lineage>
        <taxon>Eukaryota</taxon>
        <taxon>Viridiplantae</taxon>
        <taxon>Streptophyta</taxon>
        <taxon>Embryophyta</taxon>
        <taxon>Tracheophyta</taxon>
        <taxon>Spermatophyta</taxon>
        <taxon>Magnoliopsida</taxon>
        <taxon>eudicotyledons</taxon>
        <taxon>Gunneridae</taxon>
        <taxon>Pentapetalae</taxon>
        <taxon>rosids</taxon>
        <taxon>fabids</taxon>
        <taxon>Fabales</taxon>
        <taxon>Fabaceae</taxon>
        <taxon>Papilionoideae</taxon>
        <taxon>50 kb inversion clade</taxon>
        <taxon>NPAAA clade</taxon>
        <taxon>indigoferoid/millettioid clade</taxon>
        <taxon>Phaseoleae</taxon>
        <taxon>Clitoria</taxon>
    </lineage>
</organism>
<proteinExistence type="predicted"/>
<keyword evidence="3" id="KW-1185">Reference proteome</keyword>
<evidence type="ECO:0000313" key="2">
    <source>
        <dbReference type="EMBL" id="KAK7295867.1"/>
    </source>
</evidence>
<gene>
    <name evidence="2" type="ORF">RJT34_18781</name>
</gene>
<comment type="caution">
    <text evidence="2">The sequence shown here is derived from an EMBL/GenBank/DDBJ whole genome shotgun (WGS) entry which is preliminary data.</text>
</comment>